<dbReference type="Proteomes" id="UP000249725">
    <property type="component" value="Unassembled WGS sequence"/>
</dbReference>
<dbReference type="PANTHER" id="PTHR23028">
    <property type="entry name" value="ACETYLTRANSFERASE"/>
    <property type="match status" value="1"/>
</dbReference>
<feature type="transmembrane region" description="Helical" evidence="1">
    <location>
        <begin position="129"/>
        <end position="149"/>
    </location>
</feature>
<feature type="transmembrane region" description="Helical" evidence="1">
    <location>
        <begin position="305"/>
        <end position="328"/>
    </location>
</feature>
<feature type="transmembrane region" description="Helical" evidence="1">
    <location>
        <begin position="213"/>
        <end position="235"/>
    </location>
</feature>
<feature type="transmembrane region" description="Helical" evidence="1">
    <location>
        <begin position="76"/>
        <end position="97"/>
    </location>
</feature>
<feature type="domain" description="Acyltransferase 3" evidence="2">
    <location>
        <begin position="4"/>
        <end position="319"/>
    </location>
</feature>
<name>A0A328AS42_9CAUL</name>
<feature type="transmembrane region" description="Helical" evidence="1">
    <location>
        <begin position="31"/>
        <end position="55"/>
    </location>
</feature>
<dbReference type="PANTHER" id="PTHR23028:SF131">
    <property type="entry name" value="BLR2367 PROTEIN"/>
    <property type="match status" value="1"/>
</dbReference>
<dbReference type="GO" id="GO:0000271">
    <property type="term" value="P:polysaccharide biosynthetic process"/>
    <property type="evidence" value="ECO:0007669"/>
    <property type="project" value="TreeGrafter"/>
</dbReference>
<gene>
    <name evidence="3" type="ORF">DJ018_04040</name>
</gene>
<feature type="transmembrane region" description="Helical" evidence="1">
    <location>
        <begin position="182"/>
        <end position="201"/>
    </location>
</feature>
<sequence>MIRNIQALRAIAAMLVVVAHFQPLLMQAHPALQWVGLGRAGVDLFFVISGFIMVYTTERDPVGPKTFALRRIQRIVPLYWAVTLALFALALAAPSLLGASRPDPVWLVKSLLFIPFDKGDGTANPLVPVGWTLNYEMFFYAVFALALFLRSGRGRYLAVVGVIGALGLVGLVAEFSQLHLQFYTRPILLEFAAGVLIALAYDRLPRVGRGPAAAGVLAFAIAMLVVLAASGLAAADERLRVALAMAGAVGLVLAAIVLERGGAAAHARPVLELGHASYAIYLTHMFVSQAVILALRFGGLGGPTVGLLAALSGIVACALVGLAVHHLFERPVDRTIRRLTGRPAVAKMSPSL</sequence>
<proteinExistence type="predicted"/>
<dbReference type="GO" id="GO:0016020">
    <property type="term" value="C:membrane"/>
    <property type="evidence" value="ECO:0007669"/>
    <property type="project" value="TreeGrafter"/>
</dbReference>
<dbReference type="Pfam" id="PF01757">
    <property type="entry name" value="Acyl_transf_3"/>
    <property type="match status" value="1"/>
</dbReference>
<keyword evidence="1" id="KW-0472">Membrane</keyword>
<evidence type="ECO:0000259" key="2">
    <source>
        <dbReference type="Pfam" id="PF01757"/>
    </source>
</evidence>
<dbReference type="EMBL" id="QFYR01000001">
    <property type="protein sequence ID" value="RAK57135.1"/>
    <property type="molecule type" value="Genomic_DNA"/>
</dbReference>
<feature type="transmembrane region" description="Helical" evidence="1">
    <location>
        <begin position="156"/>
        <end position="176"/>
    </location>
</feature>
<organism evidence="3 4">
    <name type="scientific">Phenylobacterium deserti</name>
    <dbReference type="NCBI Taxonomy" id="1914756"/>
    <lineage>
        <taxon>Bacteria</taxon>
        <taxon>Pseudomonadati</taxon>
        <taxon>Pseudomonadota</taxon>
        <taxon>Alphaproteobacteria</taxon>
        <taxon>Caulobacterales</taxon>
        <taxon>Caulobacteraceae</taxon>
        <taxon>Phenylobacterium</taxon>
    </lineage>
</organism>
<keyword evidence="4" id="KW-1185">Reference proteome</keyword>
<evidence type="ECO:0000256" key="1">
    <source>
        <dbReference type="SAM" id="Phobius"/>
    </source>
</evidence>
<keyword evidence="1" id="KW-0812">Transmembrane</keyword>
<dbReference type="GO" id="GO:0016747">
    <property type="term" value="F:acyltransferase activity, transferring groups other than amino-acyl groups"/>
    <property type="evidence" value="ECO:0007669"/>
    <property type="project" value="InterPro"/>
</dbReference>
<evidence type="ECO:0000313" key="4">
    <source>
        <dbReference type="Proteomes" id="UP000249725"/>
    </source>
</evidence>
<evidence type="ECO:0000313" key="3">
    <source>
        <dbReference type="EMBL" id="RAK57135.1"/>
    </source>
</evidence>
<feature type="transmembrane region" description="Helical" evidence="1">
    <location>
        <begin position="241"/>
        <end position="258"/>
    </location>
</feature>
<dbReference type="InterPro" id="IPR002656">
    <property type="entry name" value="Acyl_transf_3_dom"/>
</dbReference>
<keyword evidence="3" id="KW-0808">Transferase</keyword>
<protein>
    <submittedName>
        <fullName evidence="3">Acyltransferase</fullName>
    </submittedName>
</protein>
<comment type="caution">
    <text evidence="3">The sequence shown here is derived from an EMBL/GenBank/DDBJ whole genome shotgun (WGS) entry which is preliminary data.</text>
</comment>
<dbReference type="AlphaFoldDB" id="A0A328AS42"/>
<keyword evidence="1" id="KW-1133">Transmembrane helix</keyword>
<reference evidence="4" key="1">
    <citation type="submission" date="2018-05" db="EMBL/GenBank/DDBJ databases">
        <authorList>
            <person name="Li X."/>
        </authorList>
    </citation>
    <scope>NUCLEOTIDE SEQUENCE [LARGE SCALE GENOMIC DNA]</scope>
    <source>
        <strain evidence="4">YIM 73061</strain>
    </source>
</reference>
<accession>A0A328AS42</accession>
<dbReference type="OrthoDB" id="9767863at2"/>
<dbReference type="RefSeq" id="WP_111513587.1">
    <property type="nucleotide sequence ID" value="NZ_QFYR01000001.1"/>
</dbReference>
<keyword evidence="3" id="KW-0012">Acyltransferase</keyword>
<feature type="transmembrane region" description="Helical" evidence="1">
    <location>
        <begin position="7"/>
        <end position="25"/>
    </location>
</feature>
<dbReference type="InterPro" id="IPR050879">
    <property type="entry name" value="Acyltransferase_3"/>
</dbReference>
<feature type="transmembrane region" description="Helical" evidence="1">
    <location>
        <begin position="278"/>
        <end position="299"/>
    </location>
</feature>